<protein>
    <submittedName>
        <fullName evidence="4">Related to Sel-1 homolog</fullName>
    </submittedName>
</protein>
<dbReference type="InterPro" id="IPR011990">
    <property type="entry name" value="TPR-like_helical_dom_sf"/>
</dbReference>
<reference evidence="6" key="1">
    <citation type="submission" date="2016-04" db="EMBL/GenBank/DDBJ databases">
        <authorList>
            <person name="Guldener U."/>
            <person name="Guldener U."/>
        </authorList>
    </citation>
    <scope>NUCLEOTIDE SEQUENCE [LARGE SCALE GENOMIC DNA]</scope>
    <source>
        <strain evidence="6">UB2112</strain>
    </source>
</reference>
<evidence type="ECO:0000256" key="2">
    <source>
        <dbReference type="SAM" id="MobiDB-lite"/>
    </source>
</evidence>
<evidence type="ECO:0000313" key="7">
    <source>
        <dbReference type="Proteomes" id="UP000658997"/>
    </source>
</evidence>
<dbReference type="GO" id="GO:0005789">
    <property type="term" value="C:endoplasmic reticulum membrane"/>
    <property type="evidence" value="ECO:0007669"/>
    <property type="project" value="TreeGrafter"/>
</dbReference>
<dbReference type="InterPro" id="IPR050767">
    <property type="entry name" value="Sel1_AlgK"/>
</dbReference>
<dbReference type="EMBL" id="LT558129">
    <property type="protein sequence ID" value="SAM84176.1"/>
    <property type="molecule type" value="Genomic_DNA"/>
</dbReference>
<sequence>MAASNRRSNCRSKALLALLVATSLLSVLGATHAEQVPFTAPSQISYASSDAKQIDGYTPQEAYEEALRLLRSTIKTKAPRSKLSGKGGSKTAQSTSQQQSEAGGSTFKAFNIAGAARTLRRWAADIYDAAASDVAAEAALSTKAKIASPSKGDGAHRWQGPPTGPSQYESQWPSARPLPLWPDWERLPDGALPVNPTDSPWESIMFGPFKSNSKASSDLTLSAGDDETTSSRGENDDDPDRRQAISLLTKAGWGRKTIDWQHEAYSSIARNGSSLLREAFPGLATSKAPAAMADSPALADALWLLGEHSLWGTHGSQPNLARARACYQRLADLGHDQFGHSVAGNASAHARLAFLEGSGWESTIRGDWKPLPNQVSTSFSFTSSPTFEDARAAWRRRRKLFAQLKTDDGQRQAKAVLHYTIAANAGHAPSQMALGFRYKQGIGVAPSCWTALDLYEKAAADAYKRFQAGPPGGLTLPYTKISISDLDGGAFGPGASVASTGYAALNSAVQAALNRQPGSARDPSALEDLLEYHVYLAEHGDVRSMLFLAQVYYRGSIYSAGDAAGAVRRDYQRSLQWLFRVAREVWPRKANEVHLGGPTGYTAKPGDKGEDVRLKVDDSMLVQAGSAAGMIGQMYLRGEGVKQDFTRAWVWFSRGQSTGDAESYNGLGVMLRDGLGTSINMATATTYFEAAAKARHSGANVNLAKIHMDMGDVDSAIKCLTIASFGEHRFEAKHLLAKINAKLARTQQSNQQCRAALAGFKATAEMGDWSTRISHKAEHAWRRGERQKALLGWALAGEMGYESAQNNVAYMLDRANSHARILDISTKPQTDGNFTDRLALVHWTRSAAQNNVDAMVKMGDYYFYGIGTGNPGQPAYEKAAACYSAAADRGVSALAFWNLGWMYENGIGVARQDFHLAKRYYDTAVETNVEAYLPVALSLVKLHIRAVWAALFRSESSQSAISLLSSYTSTDRNTAYTEAEEQAADRQKQAEEKLKGISEEQGGGYGDTNEPETWAARDGETDEGLDDMIESGLLILALGGLAYLAYVRQNVQLQLRRERRQQQDEHQTEGQEQEAQQQQQQQQQEGPQQNPWAPLGDEPNAVANIIAGI</sequence>
<feature type="chain" id="PRO_5038218863" evidence="3">
    <location>
        <begin position="34"/>
        <end position="1109"/>
    </location>
</feature>
<dbReference type="EMBL" id="ULHB01000195">
    <property type="protein sequence ID" value="SYW85030.1"/>
    <property type="molecule type" value="Genomic_DNA"/>
</dbReference>
<organism evidence="4 6">
    <name type="scientific">Ustilago bromivora</name>
    <dbReference type="NCBI Taxonomy" id="307758"/>
    <lineage>
        <taxon>Eukaryota</taxon>
        <taxon>Fungi</taxon>
        <taxon>Dikarya</taxon>
        <taxon>Basidiomycota</taxon>
        <taxon>Ustilaginomycotina</taxon>
        <taxon>Ustilaginomycetes</taxon>
        <taxon>Ustilaginales</taxon>
        <taxon>Ustilaginaceae</taxon>
        <taxon>Ustilago</taxon>
    </lineage>
</organism>
<reference evidence="5" key="3">
    <citation type="submission" date="2018-08" db="EMBL/GenBank/DDBJ databases">
        <authorList>
            <person name="Guldener U."/>
        </authorList>
    </citation>
    <scope>NUCLEOTIDE SEQUENCE</scope>
    <source>
        <strain evidence="5">UB2</strain>
    </source>
</reference>
<dbReference type="SUPFAM" id="SSF81901">
    <property type="entry name" value="HCP-like"/>
    <property type="match status" value="3"/>
</dbReference>
<dbReference type="Proteomes" id="UP000658997">
    <property type="component" value="Unassembled WGS sequence"/>
</dbReference>
<feature type="region of interest" description="Disordered" evidence="2">
    <location>
        <begin position="77"/>
        <end position="103"/>
    </location>
</feature>
<keyword evidence="7" id="KW-1185">Reference proteome</keyword>
<feature type="region of interest" description="Disordered" evidence="2">
    <location>
        <begin position="975"/>
        <end position="1018"/>
    </location>
</feature>
<feature type="compositionally biased region" description="Basic and acidic residues" evidence="2">
    <location>
        <begin position="1060"/>
        <end position="1069"/>
    </location>
</feature>
<dbReference type="Pfam" id="PF08238">
    <property type="entry name" value="Sel1"/>
    <property type="match status" value="7"/>
</dbReference>
<evidence type="ECO:0000256" key="3">
    <source>
        <dbReference type="SAM" id="SignalP"/>
    </source>
</evidence>
<keyword evidence="3" id="KW-0732">Signal</keyword>
<feature type="compositionally biased region" description="Basic and acidic residues" evidence="2">
    <location>
        <begin position="983"/>
        <end position="998"/>
    </location>
</feature>
<feature type="region of interest" description="Disordered" evidence="2">
    <location>
        <begin position="144"/>
        <end position="173"/>
    </location>
</feature>
<evidence type="ECO:0000256" key="1">
    <source>
        <dbReference type="ARBA" id="ARBA00038101"/>
    </source>
</evidence>
<feature type="compositionally biased region" description="Low complexity" evidence="2">
    <location>
        <begin position="1073"/>
        <end position="1089"/>
    </location>
</feature>
<evidence type="ECO:0000313" key="6">
    <source>
        <dbReference type="Proteomes" id="UP000179920"/>
    </source>
</evidence>
<dbReference type="InterPro" id="IPR006597">
    <property type="entry name" value="Sel1-like"/>
</dbReference>
<proteinExistence type="inferred from homology"/>
<evidence type="ECO:0000313" key="4">
    <source>
        <dbReference type="EMBL" id="SAM84176.1"/>
    </source>
</evidence>
<dbReference type="Proteomes" id="UP000179920">
    <property type="component" value="Chromosome XIII"/>
</dbReference>
<dbReference type="SMART" id="SM00671">
    <property type="entry name" value="SEL1"/>
    <property type="match status" value="8"/>
</dbReference>
<dbReference type="PANTHER" id="PTHR11102:SF147">
    <property type="entry name" value="SEL1L ADAPTOR SUBUNIT OF ERAD E3 UBIQUITIN LIGASE"/>
    <property type="match status" value="1"/>
</dbReference>
<gene>
    <name evidence="5" type="ORF">UBRO2_05671</name>
    <name evidence="4" type="ORF">UBRO_06806</name>
</gene>
<feature type="signal peptide" evidence="3">
    <location>
        <begin position="1"/>
        <end position="33"/>
    </location>
</feature>
<name>A0A1K0HHH9_9BASI</name>
<feature type="region of interest" description="Disordered" evidence="2">
    <location>
        <begin position="1058"/>
        <end position="1109"/>
    </location>
</feature>
<dbReference type="AlphaFoldDB" id="A0A1K0HHH9"/>
<dbReference type="Gene3D" id="1.25.40.10">
    <property type="entry name" value="Tetratricopeptide repeat domain"/>
    <property type="match status" value="2"/>
</dbReference>
<accession>A0A1K0HHH9</accession>
<feature type="compositionally biased region" description="Low complexity" evidence="2">
    <location>
        <begin position="89"/>
        <end position="103"/>
    </location>
</feature>
<evidence type="ECO:0000313" key="5">
    <source>
        <dbReference type="EMBL" id="SYW85030.1"/>
    </source>
</evidence>
<comment type="similarity">
    <text evidence="1">Belongs to the sel-1 family.</text>
</comment>
<reference evidence="4" key="2">
    <citation type="submission" date="2016-04" db="EMBL/GenBank/DDBJ databases">
        <authorList>
            <person name="Evans L.H."/>
            <person name="Alamgir A."/>
            <person name="Owens N."/>
            <person name="Weber N.D."/>
            <person name="Virtaneva K."/>
            <person name="Barbian K."/>
            <person name="Babar A."/>
            <person name="Rosenke K."/>
        </authorList>
    </citation>
    <scope>NUCLEOTIDE SEQUENCE</scope>
    <source>
        <strain evidence="4">UB2112</strain>
    </source>
</reference>
<dbReference type="PANTHER" id="PTHR11102">
    <property type="entry name" value="SEL-1-LIKE PROTEIN"/>
    <property type="match status" value="1"/>
</dbReference>
<dbReference type="GO" id="GO:0036503">
    <property type="term" value="P:ERAD pathway"/>
    <property type="evidence" value="ECO:0007669"/>
    <property type="project" value="TreeGrafter"/>
</dbReference>
<dbReference type="OrthoDB" id="27934at2759"/>
<feature type="region of interest" description="Disordered" evidence="2">
    <location>
        <begin position="213"/>
        <end position="242"/>
    </location>
</feature>